<gene>
    <name evidence="8" type="ORF">CSCA_4455</name>
</gene>
<dbReference type="AlphaFoldDB" id="A0A0E3K400"/>
<dbReference type="GO" id="GO:0046943">
    <property type="term" value="F:carboxylic acid transmembrane transporter activity"/>
    <property type="evidence" value="ECO:0007669"/>
    <property type="project" value="TreeGrafter"/>
</dbReference>
<dbReference type="PROSITE" id="PS50850">
    <property type="entry name" value="MFS"/>
    <property type="match status" value="1"/>
</dbReference>
<accession>A0A0E3K400</accession>
<dbReference type="InterPro" id="IPR020846">
    <property type="entry name" value="MFS_dom"/>
</dbReference>
<feature type="transmembrane region" description="Helical" evidence="6">
    <location>
        <begin position="44"/>
        <end position="65"/>
    </location>
</feature>
<dbReference type="STRING" id="1548.CSCA_4455"/>
<dbReference type="PANTHER" id="PTHR23508">
    <property type="entry name" value="CARBOXYLIC ACID TRANSPORTER PROTEIN HOMOLOG"/>
    <property type="match status" value="1"/>
</dbReference>
<evidence type="ECO:0000313" key="8">
    <source>
        <dbReference type="EMBL" id="AKA71580.1"/>
    </source>
</evidence>
<protein>
    <submittedName>
        <fullName evidence="8">Major facilitator superfamily MFS_1</fullName>
    </submittedName>
</protein>
<evidence type="ECO:0000256" key="4">
    <source>
        <dbReference type="ARBA" id="ARBA00022989"/>
    </source>
</evidence>
<feature type="transmembrane region" description="Helical" evidence="6">
    <location>
        <begin position="77"/>
        <end position="97"/>
    </location>
</feature>
<dbReference type="Pfam" id="PF07690">
    <property type="entry name" value="MFS_1"/>
    <property type="match status" value="1"/>
</dbReference>
<dbReference type="InterPro" id="IPR011701">
    <property type="entry name" value="MFS"/>
</dbReference>
<evidence type="ECO:0000256" key="1">
    <source>
        <dbReference type="ARBA" id="ARBA00004651"/>
    </source>
</evidence>
<dbReference type="InterPro" id="IPR005829">
    <property type="entry name" value="Sugar_transporter_CS"/>
</dbReference>
<feature type="transmembrane region" description="Helical" evidence="6">
    <location>
        <begin position="320"/>
        <end position="342"/>
    </location>
</feature>
<evidence type="ECO:0000256" key="2">
    <source>
        <dbReference type="ARBA" id="ARBA00022448"/>
    </source>
</evidence>
<dbReference type="PANTHER" id="PTHR23508:SF10">
    <property type="entry name" value="CARBOXYLIC ACID TRANSPORTER PROTEIN HOMOLOG"/>
    <property type="match status" value="1"/>
</dbReference>
<dbReference type="KEGG" id="csq:CSCA_4455"/>
<feature type="transmembrane region" description="Helical" evidence="6">
    <location>
        <begin position="290"/>
        <end position="308"/>
    </location>
</feature>
<feature type="transmembrane region" description="Helical" evidence="6">
    <location>
        <begin position="20"/>
        <end position="38"/>
    </location>
</feature>
<dbReference type="GO" id="GO:0005886">
    <property type="term" value="C:plasma membrane"/>
    <property type="evidence" value="ECO:0007669"/>
    <property type="project" value="UniProtKB-SubCell"/>
</dbReference>
<name>A0A0E3K400_CLOSL</name>
<feature type="transmembrane region" description="Helical" evidence="6">
    <location>
        <begin position="354"/>
        <end position="376"/>
    </location>
</feature>
<feature type="transmembrane region" description="Helical" evidence="6">
    <location>
        <begin position="136"/>
        <end position="158"/>
    </location>
</feature>
<evidence type="ECO:0000313" key="9">
    <source>
        <dbReference type="Proteomes" id="UP000033115"/>
    </source>
</evidence>
<feature type="transmembrane region" description="Helical" evidence="6">
    <location>
        <begin position="164"/>
        <end position="183"/>
    </location>
</feature>
<dbReference type="Proteomes" id="UP000033115">
    <property type="component" value="Chromosome"/>
</dbReference>
<dbReference type="RefSeq" id="WP_029159437.1">
    <property type="nucleotide sequence ID" value="NZ_CP009933.1"/>
</dbReference>
<keyword evidence="4 6" id="KW-1133">Transmembrane helix</keyword>
<dbReference type="EMBL" id="CP009933">
    <property type="protein sequence ID" value="AKA71580.1"/>
    <property type="molecule type" value="Genomic_DNA"/>
</dbReference>
<dbReference type="CDD" id="cd17316">
    <property type="entry name" value="MFS_SV2_like"/>
    <property type="match status" value="1"/>
</dbReference>
<evidence type="ECO:0000259" key="7">
    <source>
        <dbReference type="PROSITE" id="PS50850"/>
    </source>
</evidence>
<keyword evidence="3 6" id="KW-0812">Transmembrane</keyword>
<dbReference type="InterPro" id="IPR036259">
    <property type="entry name" value="MFS_trans_sf"/>
</dbReference>
<feature type="transmembrane region" description="Helical" evidence="6">
    <location>
        <begin position="222"/>
        <end position="248"/>
    </location>
</feature>
<feature type="transmembrane region" description="Helical" evidence="6">
    <location>
        <begin position="382"/>
        <end position="400"/>
    </location>
</feature>
<keyword evidence="5 6" id="KW-0472">Membrane</keyword>
<dbReference type="Gene3D" id="1.20.1250.20">
    <property type="entry name" value="MFS general substrate transporter like domains"/>
    <property type="match status" value="2"/>
</dbReference>
<dbReference type="HOGENOM" id="CLU_001265_46_6_9"/>
<keyword evidence="2" id="KW-0813">Transport</keyword>
<dbReference type="SUPFAM" id="SSF103473">
    <property type="entry name" value="MFS general substrate transporter"/>
    <property type="match status" value="1"/>
</dbReference>
<feature type="transmembrane region" description="Helical" evidence="6">
    <location>
        <begin position="103"/>
        <end position="124"/>
    </location>
</feature>
<evidence type="ECO:0000256" key="6">
    <source>
        <dbReference type="SAM" id="Phobius"/>
    </source>
</evidence>
<comment type="subcellular location">
    <subcellularLocation>
        <location evidence="1">Cell membrane</location>
        <topology evidence="1">Multi-pass membrane protein</topology>
    </subcellularLocation>
</comment>
<dbReference type="PROSITE" id="PS00217">
    <property type="entry name" value="SUGAR_TRANSPORT_2"/>
    <property type="match status" value="1"/>
</dbReference>
<reference evidence="8 9" key="1">
    <citation type="journal article" date="2015" name="J. Biotechnol.">
        <title>Complete genome sequence of a malodorant-producing acetogen, Clostridium scatologenes ATCC 25775(T).</title>
        <authorList>
            <person name="Zhu Z."/>
            <person name="Guo T."/>
            <person name="Zheng H."/>
            <person name="Song T."/>
            <person name="Ouyang P."/>
            <person name="Xie J."/>
        </authorList>
    </citation>
    <scope>NUCLEOTIDE SEQUENCE [LARGE SCALE GENOMIC DNA]</scope>
    <source>
        <strain evidence="8 9">ATCC 25775</strain>
    </source>
</reference>
<sequence length="420" mass="46573">MANEKSKFKETITVSMSNFLDAGAIVAGASGLTLWMNYLHLNDMALGLLGAVSANGFGAALGALIGGPLSDKYGRKFIYRYDLIVYMIGVLFITLSMNFPMLLIGYIITGIAVGAVVPASWSYLGEQAPSGKRCANIGWGQFSWGFAPMTIFILSIFLNKHGLLGNRIMFGILFVVALITWILQQQIEESKIWTEQKEKEKSTGFVKAPTSEIFTIKANRQAFILAAGTYTLWNLVAGLQGYFLPFIFSKIGNLNNLQSNALNILIWFLTILFTYLVFIRKGDEWNRKVVFSVACVMEVLAWAVLVFAPMGWASLIIFDILWGISAGFSAQCFFALWSVELFKTQYRGKAQGIIFFLVRAGVGIVSLVFPTMLTAFGFQKTGLFLISVLAIQLVIGLVYTPETRGMSVEEIERQRYVSSY</sequence>
<proteinExistence type="predicted"/>
<organism evidence="8 9">
    <name type="scientific">Clostridium scatologenes</name>
    <dbReference type="NCBI Taxonomy" id="1548"/>
    <lineage>
        <taxon>Bacteria</taxon>
        <taxon>Bacillati</taxon>
        <taxon>Bacillota</taxon>
        <taxon>Clostridia</taxon>
        <taxon>Eubacteriales</taxon>
        <taxon>Clostridiaceae</taxon>
        <taxon>Clostridium</taxon>
    </lineage>
</organism>
<feature type="domain" description="Major facilitator superfamily (MFS) profile" evidence="7">
    <location>
        <begin position="10"/>
        <end position="404"/>
    </location>
</feature>
<evidence type="ECO:0000256" key="5">
    <source>
        <dbReference type="ARBA" id="ARBA00023136"/>
    </source>
</evidence>
<feature type="transmembrane region" description="Helical" evidence="6">
    <location>
        <begin position="260"/>
        <end position="278"/>
    </location>
</feature>
<keyword evidence="9" id="KW-1185">Reference proteome</keyword>
<evidence type="ECO:0000256" key="3">
    <source>
        <dbReference type="ARBA" id="ARBA00022692"/>
    </source>
</evidence>